<evidence type="ECO:0000313" key="2">
    <source>
        <dbReference type="EMBL" id="KAF2277752.1"/>
    </source>
</evidence>
<reference evidence="2" key="1">
    <citation type="journal article" date="2020" name="Stud. Mycol.">
        <title>101 Dothideomycetes genomes: a test case for predicting lifestyles and emergence of pathogens.</title>
        <authorList>
            <person name="Haridas S."/>
            <person name="Albert R."/>
            <person name="Binder M."/>
            <person name="Bloem J."/>
            <person name="Labutti K."/>
            <person name="Salamov A."/>
            <person name="Andreopoulos B."/>
            <person name="Baker S."/>
            <person name="Barry K."/>
            <person name="Bills G."/>
            <person name="Bluhm B."/>
            <person name="Cannon C."/>
            <person name="Castanera R."/>
            <person name="Culley D."/>
            <person name="Daum C."/>
            <person name="Ezra D."/>
            <person name="Gonzalez J."/>
            <person name="Henrissat B."/>
            <person name="Kuo A."/>
            <person name="Liang C."/>
            <person name="Lipzen A."/>
            <person name="Lutzoni F."/>
            <person name="Magnuson J."/>
            <person name="Mondo S."/>
            <person name="Nolan M."/>
            <person name="Ohm R."/>
            <person name="Pangilinan J."/>
            <person name="Park H.-J."/>
            <person name="Ramirez L."/>
            <person name="Alfaro M."/>
            <person name="Sun H."/>
            <person name="Tritt A."/>
            <person name="Yoshinaga Y."/>
            <person name="Zwiers L.-H."/>
            <person name="Turgeon B."/>
            <person name="Goodwin S."/>
            <person name="Spatafora J."/>
            <person name="Crous P."/>
            <person name="Grigoriev I."/>
        </authorList>
    </citation>
    <scope>NUCLEOTIDE SEQUENCE</scope>
    <source>
        <strain evidence="2">CBS 379.55</strain>
    </source>
</reference>
<keyword evidence="3" id="KW-1185">Reference proteome</keyword>
<accession>A0A6A6JMN0</accession>
<protein>
    <submittedName>
        <fullName evidence="2">Uncharacterized protein</fullName>
    </submittedName>
</protein>
<feature type="region of interest" description="Disordered" evidence="1">
    <location>
        <begin position="1"/>
        <end position="96"/>
    </location>
</feature>
<evidence type="ECO:0000256" key="1">
    <source>
        <dbReference type="SAM" id="MobiDB-lite"/>
    </source>
</evidence>
<feature type="compositionally biased region" description="Basic residues" evidence="1">
    <location>
        <begin position="55"/>
        <end position="68"/>
    </location>
</feature>
<gene>
    <name evidence="2" type="ORF">EI97DRAFT_272066</name>
</gene>
<proteinExistence type="predicted"/>
<dbReference type="GeneID" id="54547465"/>
<dbReference type="AlphaFoldDB" id="A0A6A6JMN0"/>
<sequence length="96" mass="11472">MQKAKRKARMEYTTSGRDEVKRNNNKKKRIIKSRRRRRQGGGIYVKTQTQDIAKKKTKKRKKRRKKAVQGRAKENIPSGKQHKGRRTKEKRKAKKN</sequence>
<evidence type="ECO:0000313" key="3">
    <source>
        <dbReference type="Proteomes" id="UP000800097"/>
    </source>
</evidence>
<dbReference type="EMBL" id="ML986489">
    <property type="protein sequence ID" value="KAF2277752.1"/>
    <property type="molecule type" value="Genomic_DNA"/>
</dbReference>
<feature type="compositionally biased region" description="Basic residues" evidence="1">
    <location>
        <begin position="23"/>
        <end position="39"/>
    </location>
</feature>
<feature type="compositionally biased region" description="Basic residues" evidence="1">
    <location>
        <begin position="80"/>
        <end position="96"/>
    </location>
</feature>
<dbReference type="RefSeq" id="XP_033655291.1">
    <property type="nucleotide sequence ID" value="XM_033794290.1"/>
</dbReference>
<organism evidence="2 3">
    <name type="scientific">Westerdykella ornata</name>
    <dbReference type="NCBI Taxonomy" id="318751"/>
    <lineage>
        <taxon>Eukaryota</taxon>
        <taxon>Fungi</taxon>
        <taxon>Dikarya</taxon>
        <taxon>Ascomycota</taxon>
        <taxon>Pezizomycotina</taxon>
        <taxon>Dothideomycetes</taxon>
        <taxon>Pleosporomycetidae</taxon>
        <taxon>Pleosporales</taxon>
        <taxon>Sporormiaceae</taxon>
        <taxon>Westerdykella</taxon>
    </lineage>
</organism>
<dbReference type="Proteomes" id="UP000800097">
    <property type="component" value="Unassembled WGS sequence"/>
</dbReference>
<name>A0A6A6JMN0_WESOR</name>